<protein>
    <submittedName>
        <fullName evidence="8">MADS-box protein 44</fullName>
    </submittedName>
</protein>
<keyword evidence="5" id="KW-0539">Nucleus</keyword>
<keyword evidence="6" id="KW-0175">Coiled coil</keyword>
<dbReference type="InterPro" id="IPR036879">
    <property type="entry name" value="TF_MADSbox_sf"/>
</dbReference>
<comment type="subcellular location">
    <subcellularLocation>
        <location evidence="1">Nucleus</location>
    </subcellularLocation>
</comment>
<dbReference type="InterPro" id="IPR033896">
    <property type="entry name" value="MEF2-like_N"/>
</dbReference>
<dbReference type="Gene3D" id="3.40.1810.10">
    <property type="entry name" value="Transcription factor, MADS-box"/>
    <property type="match status" value="1"/>
</dbReference>
<keyword evidence="2" id="KW-0805">Transcription regulation</keyword>
<evidence type="ECO:0000256" key="1">
    <source>
        <dbReference type="ARBA" id="ARBA00004123"/>
    </source>
</evidence>
<dbReference type="PROSITE" id="PS50066">
    <property type="entry name" value="MADS_BOX_2"/>
    <property type="match status" value="1"/>
</dbReference>
<dbReference type="Pfam" id="PF00319">
    <property type="entry name" value="SRF-TF"/>
    <property type="match status" value="1"/>
</dbReference>
<evidence type="ECO:0000259" key="7">
    <source>
        <dbReference type="PROSITE" id="PS50066"/>
    </source>
</evidence>
<keyword evidence="4" id="KW-0804">Transcription</keyword>
<feature type="coiled-coil region" evidence="6">
    <location>
        <begin position="84"/>
        <end position="153"/>
    </location>
</feature>
<dbReference type="AlphaFoldDB" id="A0A8F2Z0L4"/>
<dbReference type="GO" id="GO:0046983">
    <property type="term" value="F:protein dimerization activity"/>
    <property type="evidence" value="ECO:0007669"/>
    <property type="project" value="InterPro"/>
</dbReference>
<dbReference type="SUPFAM" id="SSF55455">
    <property type="entry name" value="SRF-like"/>
    <property type="match status" value="1"/>
</dbReference>
<dbReference type="SMART" id="SM00432">
    <property type="entry name" value="MADS"/>
    <property type="match status" value="1"/>
</dbReference>
<evidence type="ECO:0000256" key="5">
    <source>
        <dbReference type="ARBA" id="ARBA00023242"/>
    </source>
</evidence>
<dbReference type="PANTHER" id="PTHR11945:SF629">
    <property type="entry name" value="OS02G0164450 PROTEIN"/>
    <property type="match status" value="1"/>
</dbReference>
<sequence length="277" mass="31796">MGKVKIPIKRIENPNARQVCFSKRRMGIFKKASELSILCGAEIAIIVYSPAGKAFTFGSPNIDFVVDKFQNIPVHINDKKVQNSRILQQQYNSILRELDAEKKQAEKLKRQERNKQADSWWRRDIESLELHQLREFSDSLKECRERIVQVLQEKEPMKFSDKVLNEIEAEQMSQGQPYQPAIWDEQVDFNTQPIMGSASNYASMQDANDWPFLTYANTSFPNEGMPSHLLTPHEGCLPFSLEMSELQRVVMPAETDVYCPITNSEGGCKIFCNKGDL</sequence>
<organism evidence="8">
    <name type="scientific">Cunninghamia lanceolata</name>
    <name type="common">China fir</name>
    <name type="synonym">Pinus lanceolata</name>
    <dbReference type="NCBI Taxonomy" id="28977"/>
    <lineage>
        <taxon>Eukaryota</taxon>
        <taxon>Viridiplantae</taxon>
        <taxon>Streptophyta</taxon>
        <taxon>Embryophyta</taxon>
        <taxon>Tracheophyta</taxon>
        <taxon>Spermatophyta</taxon>
        <taxon>Pinopsida</taxon>
        <taxon>Pinidae</taxon>
        <taxon>Conifers II</taxon>
        <taxon>Cupressales</taxon>
        <taxon>Cupressaceae</taxon>
        <taxon>Cunninghamia</taxon>
    </lineage>
</organism>
<name>A0A8F2Z0L4_CUNLA</name>
<dbReference type="EMBL" id="MT103511">
    <property type="protein sequence ID" value="QWX93783.1"/>
    <property type="molecule type" value="mRNA"/>
</dbReference>
<accession>A0A8F2Z0L4</accession>
<keyword evidence="3" id="KW-0238">DNA-binding</keyword>
<dbReference type="GO" id="GO:0045944">
    <property type="term" value="P:positive regulation of transcription by RNA polymerase II"/>
    <property type="evidence" value="ECO:0007669"/>
    <property type="project" value="InterPro"/>
</dbReference>
<dbReference type="CDD" id="cd00265">
    <property type="entry name" value="MADS_MEF2_like"/>
    <property type="match status" value="1"/>
</dbReference>
<feature type="domain" description="MADS-box" evidence="7">
    <location>
        <begin position="1"/>
        <end position="61"/>
    </location>
</feature>
<dbReference type="FunFam" id="3.40.1810.10:FF:000006">
    <property type="entry name" value="Agamous-like MADS-box protein AGL62"/>
    <property type="match status" value="1"/>
</dbReference>
<evidence type="ECO:0000256" key="2">
    <source>
        <dbReference type="ARBA" id="ARBA00023015"/>
    </source>
</evidence>
<dbReference type="PRINTS" id="PR00404">
    <property type="entry name" value="MADSDOMAIN"/>
</dbReference>
<reference evidence="8" key="1">
    <citation type="submission" date="2020-02" db="EMBL/GenBank/DDBJ databases">
        <title>Genome-wide identification and analysis of the MADS-box gene family in Cunninghamia lanceolate (Lamb.) Hook.</title>
        <authorList>
            <person name="Xie Y."/>
        </authorList>
    </citation>
    <scope>NUCLEOTIDE SEQUENCE</scope>
</reference>
<proteinExistence type="evidence at transcript level"/>
<dbReference type="InterPro" id="IPR002100">
    <property type="entry name" value="TF_MADSbox"/>
</dbReference>
<evidence type="ECO:0000256" key="4">
    <source>
        <dbReference type="ARBA" id="ARBA00023163"/>
    </source>
</evidence>
<evidence type="ECO:0000313" key="8">
    <source>
        <dbReference type="EMBL" id="QWX93783.1"/>
    </source>
</evidence>
<dbReference type="GO" id="GO:0005634">
    <property type="term" value="C:nucleus"/>
    <property type="evidence" value="ECO:0007669"/>
    <property type="project" value="UniProtKB-SubCell"/>
</dbReference>
<evidence type="ECO:0000256" key="6">
    <source>
        <dbReference type="SAM" id="Coils"/>
    </source>
</evidence>
<dbReference type="PANTHER" id="PTHR11945">
    <property type="entry name" value="MADS BOX PROTEIN"/>
    <property type="match status" value="1"/>
</dbReference>
<dbReference type="GO" id="GO:0000981">
    <property type="term" value="F:DNA-binding transcription factor activity, RNA polymerase II-specific"/>
    <property type="evidence" value="ECO:0007669"/>
    <property type="project" value="TreeGrafter"/>
</dbReference>
<evidence type="ECO:0000256" key="3">
    <source>
        <dbReference type="ARBA" id="ARBA00023125"/>
    </source>
</evidence>
<gene>
    <name evidence="8" type="primary">MADS44</name>
</gene>
<dbReference type="GO" id="GO:0000978">
    <property type="term" value="F:RNA polymerase II cis-regulatory region sequence-specific DNA binding"/>
    <property type="evidence" value="ECO:0007669"/>
    <property type="project" value="TreeGrafter"/>
</dbReference>